<evidence type="ECO:0000256" key="9">
    <source>
        <dbReference type="ARBA" id="ARBA00023118"/>
    </source>
</evidence>
<dbReference type="AlphaFoldDB" id="A0A6N7IQB3"/>
<dbReference type="InterPro" id="IPR027417">
    <property type="entry name" value="P-loop_NTPase"/>
</dbReference>
<accession>A0A6N7IQB3</accession>
<dbReference type="GO" id="GO:0003676">
    <property type="term" value="F:nucleic acid binding"/>
    <property type="evidence" value="ECO:0007669"/>
    <property type="project" value="InterPro"/>
</dbReference>
<dbReference type="Pfam" id="PF22590">
    <property type="entry name" value="Cas3-like_C_2"/>
    <property type="match status" value="1"/>
</dbReference>
<dbReference type="Pfam" id="PF18019">
    <property type="entry name" value="Cas3_HD"/>
    <property type="match status" value="1"/>
</dbReference>
<dbReference type="InterPro" id="IPR006483">
    <property type="entry name" value="CRISPR-assoc_Cas3_HD"/>
</dbReference>
<keyword evidence="8" id="KW-0067">ATP-binding</keyword>
<evidence type="ECO:0000256" key="5">
    <source>
        <dbReference type="ARBA" id="ARBA00022741"/>
    </source>
</evidence>
<reference evidence="12 13" key="1">
    <citation type="submission" date="2019-10" db="EMBL/GenBank/DDBJ databases">
        <title>Comparative genomics of sulfur disproportionating microorganisms.</title>
        <authorList>
            <person name="Ward L.M."/>
            <person name="Bertran E."/>
            <person name="Johnston D."/>
        </authorList>
    </citation>
    <scope>NUCLEOTIDE SEQUENCE [LARGE SCALE GENOMIC DNA]</scope>
    <source>
        <strain evidence="12 13">DSM 14055</strain>
    </source>
</reference>
<dbReference type="GO" id="GO:0016787">
    <property type="term" value="F:hydrolase activity"/>
    <property type="evidence" value="ECO:0007669"/>
    <property type="project" value="UniProtKB-KW"/>
</dbReference>
<proteinExistence type="inferred from homology"/>
<dbReference type="InterPro" id="IPR006474">
    <property type="entry name" value="Helicase_Cas3_CRISPR-ass_core"/>
</dbReference>
<keyword evidence="6" id="KW-0378">Hydrolase</keyword>
<keyword evidence="13" id="KW-1185">Reference proteome</keyword>
<evidence type="ECO:0000259" key="11">
    <source>
        <dbReference type="PROSITE" id="PS51643"/>
    </source>
</evidence>
<gene>
    <name evidence="12" type="primary">cas3</name>
    <name evidence="12" type="ORF">GFC01_08005</name>
</gene>
<dbReference type="InterPro" id="IPR014001">
    <property type="entry name" value="Helicase_ATP-bd"/>
</dbReference>
<dbReference type="GO" id="GO:0003724">
    <property type="term" value="F:RNA helicase activity"/>
    <property type="evidence" value="ECO:0007669"/>
    <property type="project" value="TreeGrafter"/>
</dbReference>
<dbReference type="SMART" id="SM00487">
    <property type="entry name" value="DEXDc"/>
    <property type="match status" value="1"/>
</dbReference>
<dbReference type="InterPro" id="IPR054712">
    <property type="entry name" value="Cas3-like_dom"/>
</dbReference>
<keyword evidence="7" id="KW-0347">Helicase</keyword>
<dbReference type="InterPro" id="IPR011545">
    <property type="entry name" value="DEAD/DEAH_box_helicase_dom"/>
</dbReference>
<evidence type="ECO:0000256" key="2">
    <source>
        <dbReference type="ARBA" id="ARBA00009046"/>
    </source>
</evidence>
<evidence type="ECO:0000256" key="1">
    <source>
        <dbReference type="ARBA" id="ARBA00006847"/>
    </source>
</evidence>
<evidence type="ECO:0000313" key="12">
    <source>
        <dbReference type="EMBL" id="MQL52214.1"/>
    </source>
</evidence>
<comment type="similarity">
    <text evidence="2">In the central section; belongs to the CRISPR-associated helicase Cas3 family.</text>
</comment>
<evidence type="ECO:0000313" key="13">
    <source>
        <dbReference type="Proteomes" id="UP000441717"/>
    </source>
</evidence>
<dbReference type="Gene3D" id="1.10.3210.30">
    <property type="match status" value="1"/>
</dbReference>
<dbReference type="PANTHER" id="PTHR47959">
    <property type="entry name" value="ATP-DEPENDENT RNA HELICASE RHLE-RELATED"/>
    <property type="match status" value="1"/>
</dbReference>
<dbReference type="GO" id="GO:0051607">
    <property type="term" value="P:defense response to virus"/>
    <property type="evidence" value="ECO:0007669"/>
    <property type="project" value="UniProtKB-KW"/>
</dbReference>
<keyword evidence="4" id="KW-0479">Metal-binding</keyword>
<dbReference type="NCBIfam" id="TIGR01596">
    <property type="entry name" value="cas3_HD"/>
    <property type="match status" value="1"/>
</dbReference>
<keyword evidence="3" id="KW-0540">Nuclease</keyword>
<sequence>MSVNLPEAERNGGRAMVDAIETLLRAKPRQTLAGHLADSLAVFRRLWELDGAVLQRRVVELGFDPDLFACLAPLAVYTHDLGKALDRWQQYLDTGRGQISHAVFSALMLRDILAGNEGGGTGRLPKVDPLLNDEATAMLLAVLAHHQMLHDGAFQGEQMQAAGTKPYPAGMVNSLLGKFPAALGPLHGQSMNTSRCNRPSAGSGTSTAFPLSLRPLQASQYTGSQAAALVEQLRRRVAGLPPERLLPFKALYTLLLALVRLCDNEASRHYHRWIKGAGRAEVIAGPLVGVDARYRFLHNAAESFAGFRQSPAGRSPNPLQQRLSRGGRPYVILQAGCGTGKTAAALHFADSLVREGKINRVIFTLPTQFTTSSMYWDFSEKYGLARQDTGIYHSEVEAVLRAVEQEQEDEGWLAEEKFANAFFNKPVNVCTVDHLLYSLLHCYRYADRAFGHIMTAAVIFDEIHYYDSFTLRKIGQCLEILRGLKVPHLIMSATIPRAMVDYLVQEGRLDGVDYLFIRQEENPGDKEDEPYVIKKAAGSMTGPGNRVSVELLDLLEQHLNLRQMVVVNQVERAKAVARTIRERLPWVNVICYHSEFTRQHRSAKEKIIRALFKPVHDRSVEEKKLIHDWGLADTGEVILVSTQVCELSLDISADLMYSEIAPLDALVQRGGRLHRRGKRPERRACRCAACAGERLPDDHVYTLHLFPLDWRDTGVQMPYSGPGMDRDILKRSWELIGDIYSFTRAAGWVDRLYPRVPLLRDDEMLGMIREDAVFGRRPRERYGNEEDEQSSGSFRVRHSSHLTMTVVPAGMLPAVVADPVALLQKHGVRVGRNKVLHRRDAWEVWDDQGINVLHLPYDRETGFVF</sequence>
<dbReference type="GO" id="GO:0005524">
    <property type="term" value="F:ATP binding"/>
    <property type="evidence" value="ECO:0007669"/>
    <property type="project" value="UniProtKB-KW"/>
</dbReference>
<protein>
    <submittedName>
        <fullName evidence="12">CRISPR-associated helicase Cas3</fullName>
    </submittedName>
</protein>
<dbReference type="PROSITE" id="PS51643">
    <property type="entry name" value="HD_CAS3"/>
    <property type="match status" value="1"/>
</dbReference>
<dbReference type="SUPFAM" id="SSF52540">
    <property type="entry name" value="P-loop containing nucleoside triphosphate hydrolases"/>
    <property type="match status" value="1"/>
</dbReference>
<dbReference type="Gene3D" id="3.40.50.300">
    <property type="entry name" value="P-loop containing nucleotide triphosphate hydrolases"/>
    <property type="match status" value="2"/>
</dbReference>
<dbReference type="GO" id="GO:0046872">
    <property type="term" value="F:metal ion binding"/>
    <property type="evidence" value="ECO:0007669"/>
    <property type="project" value="UniProtKB-KW"/>
</dbReference>
<dbReference type="OrthoDB" id="9810236at2"/>
<organism evidence="12 13">
    <name type="scientific">Desulfofundulus thermobenzoicus</name>
    <dbReference type="NCBI Taxonomy" id="29376"/>
    <lineage>
        <taxon>Bacteria</taxon>
        <taxon>Bacillati</taxon>
        <taxon>Bacillota</taxon>
        <taxon>Clostridia</taxon>
        <taxon>Eubacteriales</taxon>
        <taxon>Peptococcaceae</taxon>
        <taxon>Desulfofundulus</taxon>
    </lineage>
</organism>
<evidence type="ECO:0000256" key="3">
    <source>
        <dbReference type="ARBA" id="ARBA00022722"/>
    </source>
</evidence>
<feature type="domain" description="HD Cas3-type" evidence="11">
    <location>
        <begin position="25"/>
        <end position="270"/>
    </location>
</feature>
<dbReference type="GO" id="GO:0004518">
    <property type="term" value="F:nuclease activity"/>
    <property type="evidence" value="ECO:0007669"/>
    <property type="project" value="UniProtKB-KW"/>
</dbReference>
<keyword evidence="9" id="KW-0051">Antiviral defense</keyword>
<dbReference type="NCBIfam" id="TIGR01587">
    <property type="entry name" value="cas3_core"/>
    <property type="match status" value="1"/>
</dbReference>
<evidence type="ECO:0000256" key="6">
    <source>
        <dbReference type="ARBA" id="ARBA00022801"/>
    </source>
</evidence>
<evidence type="ECO:0000256" key="4">
    <source>
        <dbReference type="ARBA" id="ARBA00022723"/>
    </source>
</evidence>
<name>A0A6N7IQB3_9FIRM</name>
<comment type="similarity">
    <text evidence="1">In the N-terminal section; belongs to the CRISPR-associated nuclease Cas3-HD family.</text>
</comment>
<dbReference type="InterPro" id="IPR001650">
    <property type="entry name" value="Helicase_C-like"/>
</dbReference>
<comment type="caution">
    <text evidence="12">The sequence shown here is derived from an EMBL/GenBank/DDBJ whole genome shotgun (WGS) entry which is preliminary data.</text>
</comment>
<evidence type="ECO:0000256" key="7">
    <source>
        <dbReference type="ARBA" id="ARBA00022806"/>
    </source>
</evidence>
<comment type="similarity">
    <text evidence="10">Belongs to the DEAD box helicase family.</text>
</comment>
<dbReference type="Proteomes" id="UP000441717">
    <property type="component" value="Unassembled WGS sequence"/>
</dbReference>
<evidence type="ECO:0000256" key="10">
    <source>
        <dbReference type="ARBA" id="ARBA00038437"/>
    </source>
</evidence>
<dbReference type="PANTHER" id="PTHR47959:SF16">
    <property type="entry name" value="CRISPR-ASSOCIATED NUCLEASE_HELICASE CAS3-RELATED"/>
    <property type="match status" value="1"/>
</dbReference>
<dbReference type="InterPro" id="IPR050079">
    <property type="entry name" value="DEAD_box_RNA_helicase"/>
</dbReference>
<dbReference type="GO" id="GO:0005829">
    <property type="term" value="C:cytosol"/>
    <property type="evidence" value="ECO:0007669"/>
    <property type="project" value="TreeGrafter"/>
</dbReference>
<dbReference type="RefSeq" id="WP_152946140.1">
    <property type="nucleotide sequence ID" value="NZ_WHYR01000018.1"/>
</dbReference>
<dbReference type="EMBL" id="WHYR01000018">
    <property type="protein sequence ID" value="MQL52214.1"/>
    <property type="molecule type" value="Genomic_DNA"/>
</dbReference>
<dbReference type="InterPro" id="IPR038257">
    <property type="entry name" value="CRISPR-assoc_Cas3_HD_sf"/>
</dbReference>
<keyword evidence="5" id="KW-0547">Nucleotide-binding</keyword>
<dbReference type="SMART" id="SM00490">
    <property type="entry name" value="HELICc"/>
    <property type="match status" value="1"/>
</dbReference>
<dbReference type="Pfam" id="PF00270">
    <property type="entry name" value="DEAD"/>
    <property type="match status" value="1"/>
</dbReference>
<dbReference type="CDD" id="cd09641">
    <property type="entry name" value="Cas3''_I"/>
    <property type="match status" value="1"/>
</dbReference>
<evidence type="ECO:0000256" key="8">
    <source>
        <dbReference type="ARBA" id="ARBA00022840"/>
    </source>
</evidence>